<feature type="transmembrane region" description="Helical" evidence="1">
    <location>
        <begin position="20"/>
        <end position="44"/>
    </location>
</feature>
<evidence type="ECO:0000256" key="1">
    <source>
        <dbReference type="SAM" id="Phobius"/>
    </source>
</evidence>
<dbReference type="SMART" id="SM00563">
    <property type="entry name" value="PlsC"/>
    <property type="match status" value="1"/>
</dbReference>
<dbReference type="InterPro" id="IPR002123">
    <property type="entry name" value="Plipid/glycerol_acylTrfase"/>
</dbReference>
<keyword evidence="1" id="KW-0472">Membrane</keyword>
<evidence type="ECO:0000313" key="4">
    <source>
        <dbReference type="Proteomes" id="UP001589814"/>
    </source>
</evidence>
<dbReference type="CDD" id="cd07990">
    <property type="entry name" value="LPLAT_LCLAT1-like"/>
    <property type="match status" value="1"/>
</dbReference>
<proteinExistence type="predicted"/>
<sequence length="302" mass="34596">MPQATSQGRWVALLKGTVSVILLVTNTLLWGVPLLLLSLLRPVLPFNSARRRLRTALDAVAGGWIAGNNWWIRHWLAPDWRVTLPNGLCREQHWLVIANHRSWVDVFILMSALHQRLPPPRFFVKRELSWIPIVGQAFRALDFPIMRRYSRAQLKRRPQLARRDLQTTRRALADAGASPVTLYNFAEGTRFSIDKQRAQRSPWQHLLKPRAGGCAQVVELLGEHLCGIVDITLDYRAGRTGFGDFLCGRGGSVTIRARRLEIPPWMAQGDYAGDPLYRQRFQNWINVLWQEKDQQLSCSDPL</sequence>
<dbReference type="SUPFAM" id="SSF69593">
    <property type="entry name" value="Glycerol-3-phosphate (1)-acyltransferase"/>
    <property type="match status" value="1"/>
</dbReference>
<dbReference type="RefSeq" id="WP_026351707.1">
    <property type="nucleotide sequence ID" value="NZ_JBHLVX010000042.1"/>
</dbReference>
<comment type="caution">
    <text evidence="3">The sequence shown here is derived from an EMBL/GenBank/DDBJ whole genome shotgun (WGS) entry which is preliminary data.</text>
</comment>
<dbReference type="Pfam" id="PF01553">
    <property type="entry name" value="Acyltransferase"/>
    <property type="match status" value="1"/>
</dbReference>
<organism evidence="3 4">
    <name type="scientific">Kushneria aurantia</name>
    <dbReference type="NCBI Taxonomy" id="504092"/>
    <lineage>
        <taxon>Bacteria</taxon>
        <taxon>Pseudomonadati</taxon>
        <taxon>Pseudomonadota</taxon>
        <taxon>Gammaproteobacteria</taxon>
        <taxon>Oceanospirillales</taxon>
        <taxon>Halomonadaceae</taxon>
        <taxon>Kushneria</taxon>
    </lineage>
</organism>
<dbReference type="PANTHER" id="PTHR10983:SF16">
    <property type="entry name" value="LYSOCARDIOLIPIN ACYLTRANSFERASE 1"/>
    <property type="match status" value="1"/>
</dbReference>
<dbReference type="PANTHER" id="PTHR10983">
    <property type="entry name" value="1-ACYLGLYCEROL-3-PHOSPHATE ACYLTRANSFERASE-RELATED"/>
    <property type="match status" value="1"/>
</dbReference>
<gene>
    <name evidence="3" type="ORF">ACFFHW_10715</name>
</gene>
<feature type="domain" description="Phospholipid/glycerol acyltransferase" evidence="2">
    <location>
        <begin position="94"/>
        <end position="236"/>
    </location>
</feature>
<reference evidence="3 4" key="1">
    <citation type="submission" date="2024-09" db="EMBL/GenBank/DDBJ databases">
        <authorList>
            <person name="Sun Q."/>
            <person name="Mori K."/>
        </authorList>
    </citation>
    <scope>NUCLEOTIDE SEQUENCE [LARGE SCALE GENOMIC DNA]</scope>
    <source>
        <strain evidence="3 4">CCM 7415</strain>
    </source>
</reference>
<name>A0ABV6G4U7_9GAMM</name>
<protein>
    <submittedName>
        <fullName evidence="3">Acetyltransferase</fullName>
    </submittedName>
</protein>
<keyword evidence="1" id="KW-1133">Transmembrane helix</keyword>
<dbReference type="Proteomes" id="UP001589814">
    <property type="component" value="Unassembled WGS sequence"/>
</dbReference>
<dbReference type="EMBL" id="JBHLVX010000042">
    <property type="protein sequence ID" value="MFC0268446.1"/>
    <property type="molecule type" value="Genomic_DNA"/>
</dbReference>
<evidence type="ECO:0000313" key="3">
    <source>
        <dbReference type="EMBL" id="MFC0268446.1"/>
    </source>
</evidence>
<keyword evidence="4" id="KW-1185">Reference proteome</keyword>
<evidence type="ECO:0000259" key="2">
    <source>
        <dbReference type="SMART" id="SM00563"/>
    </source>
</evidence>
<accession>A0ABV6G4U7</accession>
<keyword evidence="1" id="KW-0812">Transmembrane</keyword>
<dbReference type="NCBIfam" id="NF010621">
    <property type="entry name" value="PRK14014.1"/>
    <property type="match status" value="1"/>
</dbReference>